<dbReference type="RefSeq" id="WP_163821588.1">
    <property type="nucleotide sequence ID" value="NZ_JAAGUX010000040.1"/>
</dbReference>
<dbReference type="Proteomes" id="UP000470876">
    <property type="component" value="Unassembled WGS sequence"/>
</dbReference>
<dbReference type="InterPro" id="IPR003765">
    <property type="entry name" value="NO3_reductase_chaperone_NarJ"/>
</dbReference>
<reference evidence="4 5" key="1">
    <citation type="submission" date="2020-01" db="EMBL/GenBank/DDBJ databases">
        <title>Genetics and antimicrobial susceptibilities of Nocardia species isolated from the soil; a comparison with species isolated from humans.</title>
        <authorList>
            <person name="Carrasco G."/>
            <person name="Monzon S."/>
            <person name="Sansegundo M."/>
            <person name="Garcia E."/>
            <person name="Garrido N."/>
            <person name="Medina M.J."/>
            <person name="Villalon P."/>
            <person name="Ramirez-Arocha A.C."/>
            <person name="Jimenez P."/>
            <person name="Cuesta I."/>
            <person name="Valdezate S."/>
        </authorList>
    </citation>
    <scope>NUCLEOTIDE SEQUENCE [LARGE SCALE GENOMIC DNA]</scope>
    <source>
        <strain evidence="2 4">CNM20110639</strain>
        <strain evidence="3 5">CNM20110649</strain>
    </source>
</reference>
<dbReference type="PANTHER" id="PTHR43680:SF2">
    <property type="entry name" value="NITRATE REDUCTASE MOLYBDENUM COFACTOR ASSEMBLY CHAPERONE NARJ"/>
    <property type="match status" value="1"/>
</dbReference>
<dbReference type="GO" id="GO:0016530">
    <property type="term" value="F:metallochaperone activity"/>
    <property type="evidence" value="ECO:0007669"/>
    <property type="project" value="TreeGrafter"/>
</dbReference>
<organism evidence="2 4">
    <name type="scientific">Nocardia cyriacigeorgica</name>
    <dbReference type="NCBI Taxonomy" id="135487"/>
    <lineage>
        <taxon>Bacteria</taxon>
        <taxon>Bacillati</taxon>
        <taxon>Actinomycetota</taxon>
        <taxon>Actinomycetes</taxon>
        <taxon>Mycobacteriales</taxon>
        <taxon>Nocardiaceae</taxon>
        <taxon>Nocardia</taxon>
    </lineage>
</organism>
<protein>
    <submittedName>
        <fullName evidence="2">Nitrate reductase molybdenum cofactor assembly chaperone</fullName>
    </submittedName>
</protein>
<accession>A0A6P1D425</accession>
<evidence type="ECO:0000256" key="1">
    <source>
        <dbReference type="ARBA" id="ARBA00023063"/>
    </source>
</evidence>
<dbReference type="EMBL" id="JAAGUZ010000030">
    <property type="protein sequence ID" value="NEW45355.1"/>
    <property type="molecule type" value="Genomic_DNA"/>
</dbReference>
<dbReference type="InterPro" id="IPR020945">
    <property type="entry name" value="DMSO/NO3_reduct_chaperone"/>
</dbReference>
<dbReference type="NCBIfam" id="TIGR00684">
    <property type="entry name" value="narJ"/>
    <property type="match status" value="1"/>
</dbReference>
<gene>
    <name evidence="2" type="primary">narJ</name>
    <name evidence="2" type="ORF">GV789_12940</name>
    <name evidence="3" type="ORF">GV794_19815</name>
</gene>
<keyword evidence="5" id="KW-1185">Reference proteome</keyword>
<dbReference type="SUPFAM" id="SSF89155">
    <property type="entry name" value="TorD-like"/>
    <property type="match status" value="1"/>
</dbReference>
<dbReference type="Proteomes" id="UP000468928">
    <property type="component" value="Unassembled WGS sequence"/>
</dbReference>
<dbReference type="GO" id="GO:0051131">
    <property type="term" value="P:chaperone-mediated protein complex assembly"/>
    <property type="evidence" value="ECO:0007669"/>
    <property type="project" value="InterPro"/>
</dbReference>
<evidence type="ECO:0000313" key="2">
    <source>
        <dbReference type="EMBL" id="NEW45355.1"/>
    </source>
</evidence>
<dbReference type="PANTHER" id="PTHR43680">
    <property type="entry name" value="NITRATE REDUCTASE MOLYBDENUM COFACTOR ASSEMBLY CHAPERONE"/>
    <property type="match status" value="1"/>
</dbReference>
<dbReference type="AlphaFoldDB" id="A0A6P1D425"/>
<evidence type="ECO:0000313" key="3">
    <source>
        <dbReference type="EMBL" id="NEW57886.1"/>
    </source>
</evidence>
<dbReference type="GO" id="GO:0042128">
    <property type="term" value="P:nitrate assimilation"/>
    <property type="evidence" value="ECO:0007669"/>
    <property type="project" value="UniProtKB-KW"/>
</dbReference>
<sequence length="221" mass="23859">MKWGRRRGTEPDPRRLVWQSASLLLAYPDATQDARLGTVEALCDRLSAERAEPLRTTVAHLRRIPVSEAARHYVETFDLQRRTTLLLTYWTDGDTRNRGTAMLGFAQTYRAAGATPPTGEAPDHLAVVLEFAATVDPGGGGHLLATHRHAIDAVRTALAERESPYAAVLGAVAASLPAASDQDVRRARELALAGPPVEQVGLQPFTLTVPPRRSTAGQGGR</sequence>
<dbReference type="InterPro" id="IPR036411">
    <property type="entry name" value="TorD-like_sf"/>
</dbReference>
<dbReference type="EMBL" id="JAAGUX010000040">
    <property type="protein sequence ID" value="NEW57886.1"/>
    <property type="molecule type" value="Genomic_DNA"/>
</dbReference>
<keyword evidence="1" id="KW-0534">Nitrate assimilation</keyword>
<dbReference type="Gene3D" id="1.10.3480.10">
    <property type="entry name" value="TorD-like"/>
    <property type="match status" value="1"/>
</dbReference>
<evidence type="ECO:0000313" key="4">
    <source>
        <dbReference type="Proteomes" id="UP000468928"/>
    </source>
</evidence>
<dbReference type="GO" id="GO:0051082">
    <property type="term" value="F:unfolded protein binding"/>
    <property type="evidence" value="ECO:0007669"/>
    <property type="project" value="InterPro"/>
</dbReference>
<evidence type="ECO:0000313" key="5">
    <source>
        <dbReference type="Proteomes" id="UP000470876"/>
    </source>
</evidence>
<dbReference type="Pfam" id="PF02613">
    <property type="entry name" value="Nitrate_red_del"/>
    <property type="match status" value="1"/>
</dbReference>
<comment type="caution">
    <text evidence="2">The sequence shown here is derived from an EMBL/GenBank/DDBJ whole genome shotgun (WGS) entry which is preliminary data.</text>
</comment>
<proteinExistence type="predicted"/>
<name>A0A6P1D425_9NOCA</name>